<keyword evidence="3" id="KW-1185">Reference proteome</keyword>
<dbReference type="AlphaFoldDB" id="A0A420BLH3"/>
<accession>A0A420BLH3</accession>
<reference evidence="2 3" key="1">
    <citation type="submission" date="2018-09" db="EMBL/GenBank/DDBJ databases">
        <title>Genomic Encyclopedia of Type Strains, Phase III (KMG-III): the genomes of soil and plant-associated and newly described type strains.</title>
        <authorList>
            <person name="Whitman W."/>
        </authorList>
    </citation>
    <scope>NUCLEOTIDE SEQUENCE [LARGE SCALE GENOMIC DNA]</scope>
    <source>
        <strain evidence="2 3">CECT 7938</strain>
    </source>
</reference>
<dbReference type="InterPro" id="IPR016181">
    <property type="entry name" value="Acyl_CoA_acyltransferase"/>
</dbReference>
<dbReference type="InterPro" id="IPR051531">
    <property type="entry name" value="N-acetyltransferase"/>
</dbReference>
<dbReference type="OrthoDB" id="9788916at2"/>
<dbReference type="Gene3D" id="3.40.630.30">
    <property type="match status" value="1"/>
</dbReference>
<comment type="caution">
    <text evidence="2">The sequence shown here is derived from an EMBL/GenBank/DDBJ whole genome shotgun (WGS) entry which is preliminary data.</text>
</comment>
<name>A0A420BLH3_SPHD1</name>
<feature type="domain" description="N-acetyltransferase" evidence="1">
    <location>
        <begin position="5"/>
        <end position="163"/>
    </location>
</feature>
<evidence type="ECO:0000313" key="2">
    <source>
        <dbReference type="EMBL" id="RKE57455.1"/>
    </source>
</evidence>
<gene>
    <name evidence="2" type="ORF">DFQ12_2343</name>
</gene>
<dbReference type="RefSeq" id="WP_120259015.1">
    <property type="nucleotide sequence ID" value="NZ_RAPY01000001.1"/>
</dbReference>
<evidence type="ECO:0000259" key="1">
    <source>
        <dbReference type="PROSITE" id="PS51186"/>
    </source>
</evidence>
<dbReference type="PROSITE" id="PS51186">
    <property type="entry name" value="GNAT"/>
    <property type="match status" value="1"/>
</dbReference>
<protein>
    <submittedName>
        <fullName evidence="2">Ribosomal-protein-alanine N-acetyltransferase</fullName>
    </submittedName>
</protein>
<proteinExistence type="predicted"/>
<dbReference type="GO" id="GO:0016747">
    <property type="term" value="F:acyltransferase activity, transferring groups other than amino-acyl groups"/>
    <property type="evidence" value="ECO:0007669"/>
    <property type="project" value="InterPro"/>
</dbReference>
<evidence type="ECO:0000313" key="3">
    <source>
        <dbReference type="Proteomes" id="UP000286246"/>
    </source>
</evidence>
<sequence length="163" mass="18547">MYNTLELKKYTAEDFALFRELTKDDEIMKYISGKGLTAEQAEKKFASILEINTDPLLGYFMVIDSDSQLFLGDCKLVNYKKDPTVFEIGYLLKKEFWRKGLGTKICESLLAMAKSIDANKDVIGIIDPDNAASRQLLTKFGFQSYFVGIEDEVATEKLILKRT</sequence>
<dbReference type="PANTHER" id="PTHR43792:SF1">
    <property type="entry name" value="N-ACETYLTRANSFERASE DOMAIN-CONTAINING PROTEIN"/>
    <property type="match status" value="1"/>
</dbReference>
<dbReference type="Proteomes" id="UP000286246">
    <property type="component" value="Unassembled WGS sequence"/>
</dbReference>
<dbReference type="Pfam" id="PF13302">
    <property type="entry name" value="Acetyltransf_3"/>
    <property type="match status" value="1"/>
</dbReference>
<dbReference type="SUPFAM" id="SSF55729">
    <property type="entry name" value="Acyl-CoA N-acyltransferases (Nat)"/>
    <property type="match status" value="1"/>
</dbReference>
<organism evidence="2 3">
    <name type="scientific">Sphingobacterium detergens</name>
    <dbReference type="NCBI Taxonomy" id="1145106"/>
    <lineage>
        <taxon>Bacteria</taxon>
        <taxon>Pseudomonadati</taxon>
        <taxon>Bacteroidota</taxon>
        <taxon>Sphingobacteriia</taxon>
        <taxon>Sphingobacteriales</taxon>
        <taxon>Sphingobacteriaceae</taxon>
        <taxon>Sphingobacterium</taxon>
    </lineage>
</organism>
<dbReference type="InterPro" id="IPR000182">
    <property type="entry name" value="GNAT_dom"/>
</dbReference>
<dbReference type="EMBL" id="RAPY01000001">
    <property type="protein sequence ID" value="RKE57455.1"/>
    <property type="molecule type" value="Genomic_DNA"/>
</dbReference>
<dbReference type="PANTHER" id="PTHR43792">
    <property type="entry name" value="GNAT FAMILY, PUTATIVE (AFU_ORTHOLOGUE AFUA_3G00765)-RELATED-RELATED"/>
    <property type="match status" value="1"/>
</dbReference>
<keyword evidence="2" id="KW-0808">Transferase</keyword>